<feature type="region of interest" description="Disordered" evidence="10">
    <location>
        <begin position="768"/>
        <end position="807"/>
    </location>
</feature>
<evidence type="ECO:0000256" key="11">
    <source>
        <dbReference type="SAM" id="Phobius"/>
    </source>
</evidence>
<evidence type="ECO:0000256" key="8">
    <source>
        <dbReference type="ARBA" id="ARBA00023136"/>
    </source>
</evidence>
<evidence type="ECO:0000259" key="15">
    <source>
        <dbReference type="Pfam" id="PF20501"/>
    </source>
</evidence>
<dbReference type="eggNOG" id="COG1009">
    <property type="taxonomic scope" value="Bacteria"/>
</dbReference>
<evidence type="ECO:0000256" key="4">
    <source>
        <dbReference type="ARBA" id="ARBA00022475"/>
    </source>
</evidence>
<keyword evidence="6 11" id="KW-1133">Transmembrane helix</keyword>
<reference evidence="16 17" key="1">
    <citation type="submission" date="2011-11" db="EMBL/GenBank/DDBJ databases">
        <title>The Noncontiguous Finished sequence of Saccharomonospora cyanea NA-134.</title>
        <authorList>
            <consortium name="US DOE Joint Genome Institute"/>
            <person name="Lucas S."/>
            <person name="Han J."/>
            <person name="Lapidus A."/>
            <person name="Cheng J.-F."/>
            <person name="Goodwin L."/>
            <person name="Pitluck S."/>
            <person name="Peters L."/>
            <person name="Ovchinnikova G."/>
            <person name="Lu M."/>
            <person name="Detter J.C."/>
            <person name="Han C."/>
            <person name="Tapia R."/>
            <person name="Land M."/>
            <person name="Hauser L."/>
            <person name="Kyrpides N."/>
            <person name="Ivanova N."/>
            <person name="Pagani I."/>
            <person name="Brambilla E.-M."/>
            <person name="Klenk H.-P."/>
            <person name="Woyke T."/>
        </authorList>
    </citation>
    <scope>NUCLEOTIDE SEQUENCE [LARGE SCALE GENOMIC DNA]</scope>
    <source>
        <strain evidence="16 17">NA-134</strain>
    </source>
</reference>
<evidence type="ECO:0000313" key="17">
    <source>
        <dbReference type="Proteomes" id="UP000002791"/>
    </source>
</evidence>
<evidence type="ECO:0000256" key="3">
    <source>
        <dbReference type="ARBA" id="ARBA00022449"/>
    </source>
</evidence>
<feature type="transmembrane region" description="Helical" evidence="11">
    <location>
        <begin position="566"/>
        <end position="587"/>
    </location>
</feature>
<keyword evidence="7" id="KW-0406">Ion transport</keyword>
<evidence type="ECO:0000256" key="2">
    <source>
        <dbReference type="ARBA" id="ARBA00022448"/>
    </source>
</evidence>
<dbReference type="eggNOG" id="COG2111">
    <property type="taxonomic scope" value="Bacteria"/>
</dbReference>
<evidence type="ECO:0000256" key="6">
    <source>
        <dbReference type="ARBA" id="ARBA00022989"/>
    </source>
</evidence>
<evidence type="ECO:0000313" key="16">
    <source>
        <dbReference type="EMBL" id="EHR60732.1"/>
    </source>
</evidence>
<dbReference type="GO" id="GO:0015297">
    <property type="term" value="F:antiporter activity"/>
    <property type="evidence" value="ECO:0007669"/>
    <property type="project" value="UniProtKB-KW"/>
</dbReference>
<feature type="domain" description="MrpA C-terminal/MbhE" evidence="15">
    <location>
        <begin position="684"/>
        <end position="763"/>
    </location>
</feature>
<dbReference type="PANTHER" id="PTHR43373:SF1">
    <property type="entry name" value="NA(+)_H(+) ANTIPORTER SUBUNIT A"/>
    <property type="match status" value="1"/>
</dbReference>
<keyword evidence="2" id="KW-0813">Transport</keyword>
<feature type="transmembrane region" description="Helical" evidence="11">
    <location>
        <begin position="78"/>
        <end position="99"/>
    </location>
</feature>
<dbReference type="InterPro" id="IPR046806">
    <property type="entry name" value="MrpA_C/MbhE"/>
</dbReference>
<keyword evidence="5 9" id="KW-0812">Transmembrane</keyword>
<evidence type="ECO:0000256" key="10">
    <source>
        <dbReference type="SAM" id="MobiDB-lite"/>
    </source>
</evidence>
<evidence type="ECO:0000256" key="5">
    <source>
        <dbReference type="ARBA" id="ARBA00022692"/>
    </source>
</evidence>
<feature type="compositionally biased region" description="Acidic residues" evidence="10">
    <location>
        <begin position="776"/>
        <end position="788"/>
    </location>
</feature>
<dbReference type="InterPro" id="IPR025383">
    <property type="entry name" value="MrpA_C/MbhD"/>
</dbReference>
<dbReference type="Pfam" id="PF20501">
    <property type="entry name" value="MbhE"/>
    <property type="match status" value="1"/>
</dbReference>
<feature type="transmembrane region" description="Helical" evidence="11">
    <location>
        <begin position="367"/>
        <end position="388"/>
    </location>
</feature>
<dbReference type="HOGENOM" id="CLU_007100_2_2_11"/>
<name>H5XIV8_9PSEU</name>
<dbReference type="GO" id="GO:0005886">
    <property type="term" value="C:plasma membrane"/>
    <property type="evidence" value="ECO:0007669"/>
    <property type="project" value="UniProtKB-SubCell"/>
</dbReference>
<organism evidence="16 17">
    <name type="scientific">Saccharomonospora cyanea NA-134</name>
    <dbReference type="NCBI Taxonomy" id="882082"/>
    <lineage>
        <taxon>Bacteria</taxon>
        <taxon>Bacillati</taxon>
        <taxon>Actinomycetota</taxon>
        <taxon>Actinomycetes</taxon>
        <taxon>Pseudonocardiales</taxon>
        <taxon>Pseudonocardiaceae</taxon>
        <taxon>Saccharomonospora</taxon>
    </lineage>
</organism>
<keyword evidence="3" id="KW-0050">Antiport</keyword>
<feature type="domain" description="MrpA C-terminal/MbhD" evidence="14">
    <location>
        <begin position="606"/>
        <end position="670"/>
    </location>
</feature>
<dbReference type="GO" id="GO:0006811">
    <property type="term" value="P:monoatomic ion transport"/>
    <property type="evidence" value="ECO:0007669"/>
    <property type="project" value="UniProtKB-KW"/>
</dbReference>
<feature type="transmembrane region" description="Helical" evidence="11">
    <location>
        <begin position="322"/>
        <end position="346"/>
    </location>
</feature>
<keyword evidence="4" id="KW-1003">Cell membrane</keyword>
<feature type="transmembrane region" description="Helical" evidence="11">
    <location>
        <begin position="647"/>
        <end position="667"/>
    </location>
</feature>
<dbReference type="Pfam" id="PF13244">
    <property type="entry name" value="MbhD"/>
    <property type="match status" value="1"/>
</dbReference>
<accession>H5XIV8</accession>
<keyword evidence="17" id="KW-1185">Reference proteome</keyword>
<gene>
    <name evidence="16" type="ORF">SaccyDRAFT_1834</name>
</gene>
<comment type="subcellular location">
    <subcellularLocation>
        <location evidence="1">Cell membrane</location>
        <topology evidence="1">Multi-pass membrane protein</topology>
    </subcellularLocation>
    <subcellularLocation>
        <location evidence="9">Membrane</location>
        <topology evidence="9">Multi-pass membrane protein</topology>
    </subcellularLocation>
</comment>
<feature type="transmembrane region" description="Helical" evidence="11">
    <location>
        <begin position="599"/>
        <end position="617"/>
    </location>
</feature>
<feature type="transmembrane region" description="Helical" evidence="11">
    <location>
        <begin position="408"/>
        <end position="432"/>
    </location>
</feature>
<evidence type="ECO:0000256" key="7">
    <source>
        <dbReference type="ARBA" id="ARBA00023065"/>
    </source>
</evidence>
<dbReference type="PANTHER" id="PTHR43373">
    <property type="entry name" value="NA(+)/H(+) ANTIPORTER SUBUNIT"/>
    <property type="match status" value="1"/>
</dbReference>
<feature type="transmembrane region" description="Helical" evidence="11">
    <location>
        <begin position="688"/>
        <end position="707"/>
    </location>
</feature>
<keyword evidence="16" id="KW-0830">Ubiquinone</keyword>
<dbReference type="EMBL" id="CM001440">
    <property type="protein sequence ID" value="EHR60732.1"/>
    <property type="molecule type" value="Genomic_DNA"/>
</dbReference>
<sequence>MLVAILAHFAVAVLLPAISRRWGRVAFLVGGVLSAATLATLLLFFSRGAFGDPGDAVEQTVPWAPSIDLEITLRIDSLSVLMSLLVSGVGALVLFYYACYAKPDDKNIGRNSSLLVTFAGAMLGLVLVDDVFSLYLFWELTTVCSFLLVGGDGTTRRSRRSATQALLVTAAGGLSMLLGLVLLAAAAGTVRVSEIVADPPAAGPLVSVAVVLVLVGAFTKSAQFPFHFWLPAAMVAPTPVSAYLHAAAMVKAGVYLVARFAPGFSAMPAWWIPLVVLGLWTMLLGAVRALRQNDLKTLLAFGTVSQLGFLMVLVGSGGFVSALAGATLILAHGLFKSTLFLVTGIIDKRAGTRDVRHLSGLGRQWPLLAGVATLAVASMAGVPPLLGFVGKEAALEAFLHGGALGRGVGTIVLVGLALGSALTAAYSLRFLVGAFGTRPGVEPVRVERPGALFVAPVLVPAVASLVLGLVPSWAEVLTGRYASAYPSEGVRYHLALWHGFSVPLALSVLILAAGYAAYRTTWVLRRFAGRLPVALQAEPSYLATMGALDRTARWLTGRLQVGSLPVYLGVIIVTMSVVPTLGLLSGIGEQTALRFADSWIQPVLVVVMLAAAGAVVLARRRLTAVLLTGLVGYSIGALFVVEGGVDLALAQFLVESLTLVVFVFVLRRFPSAFGKRRPKSVKVRWTKAAIAALGGTVVAVLAVLVSGSRDGLPQTSHEYIARAEPEAGATNVVNAIIVDFRAFDTLGEITVLAVAAIGAASLILAAHRQRRRPDDPAADTDEEAEQDEQEVRNRPESEPGYQEGSVL</sequence>
<feature type="transmembrane region" description="Helical" evidence="11">
    <location>
        <begin position="297"/>
        <end position="316"/>
    </location>
</feature>
<dbReference type="Proteomes" id="UP000002791">
    <property type="component" value="Chromosome"/>
</dbReference>
<feature type="transmembrane region" description="Helical" evidence="11">
    <location>
        <begin position="270"/>
        <end position="290"/>
    </location>
</feature>
<dbReference type="Pfam" id="PF00662">
    <property type="entry name" value="Proton_antipo_N"/>
    <property type="match status" value="1"/>
</dbReference>
<feature type="transmembrane region" description="Helical" evidence="11">
    <location>
        <begin position="452"/>
        <end position="474"/>
    </location>
</feature>
<feature type="transmembrane region" description="Helical" evidence="11">
    <location>
        <begin position="111"/>
        <end position="128"/>
    </location>
</feature>
<dbReference type="InterPro" id="IPR001516">
    <property type="entry name" value="Proton_antipo_N"/>
</dbReference>
<evidence type="ECO:0000256" key="9">
    <source>
        <dbReference type="RuleBase" id="RU000320"/>
    </source>
</evidence>
<dbReference type="AlphaFoldDB" id="H5XIV8"/>
<evidence type="ECO:0000259" key="14">
    <source>
        <dbReference type="Pfam" id="PF13244"/>
    </source>
</evidence>
<dbReference type="InterPro" id="IPR001750">
    <property type="entry name" value="ND/Mrp_TM"/>
</dbReference>
<feature type="transmembrane region" description="Helical" evidence="11">
    <location>
        <begin position="749"/>
        <end position="766"/>
    </location>
</feature>
<proteinExistence type="predicted"/>
<feature type="transmembrane region" description="Helical" evidence="11">
    <location>
        <begin position="624"/>
        <end position="641"/>
    </location>
</feature>
<dbReference type="InterPro" id="IPR050616">
    <property type="entry name" value="CPA3_Na-H_Antiporter_A"/>
</dbReference>
<evidence type="ECO:0000256" key="1">
    <source>
        <dbReference type="ARBA" id="ARBA00004651"/>
    </source>
</evidence>
<feature type="domain" description="NADH:quinone oxidoreductase/Mrp antiporter transmembrane" evidence="12">
    <location>
        <begin position="129"/>
        <end position="400"/>
    </location>
</feature>
<dbReference type="STRING" id="882082.SaccyDRAFT_1834"/>
<dbReference type="PRINTS" id="PR01434">
    <property type="entry name" value="NADHDHGNASE5"/>
</dbReference>
<dbReference type="OrthoDB" id="9811798at2"/>
<keyword evidence="8 11" id="KW-0472">Membrane</keyword>
<feature type="transmembrane region" description="Helical" evidence="11">
    <location>
        <begin position="494"/>
        <end position="518"/>
    </location>
</feature>
<evidence type="ECO:0000259" key="12">
    <source>
        <dbReference type="Pfam" id="PF00361"/>
    </source>
</evidence>
<dbReference type="RefSeq" id="WP_005455559.1">
    <property type="nucleotide sequence ID" value="NZ_CM001440.1"/>
</dbReference>
<evidence type="ECO:0000259" key="13">
    <source>
        <dbReference type="Pfam" id="PF00662"/>
    </source>
</evidence>
<feature type="transmembrane region" description="Helical" evidence="11">
    <location>
        <begin position="134"/>
        <end position="153"/>
    </location>
</feature>
<feature type="transmembrane region" description="Helical" evidence="11">
    <location>
        <begin position="25"/>
        <end position="45"/>
    </location>
</feature>
<feature type="transmembrane region" description="Helical" evidence="11">
    <location>
        <begin position="165"/>
        <end position="189"/>
    </location>
</feature>
<dbReference type="Pfam" id="PF00361">
    <property type="entry name" value="Proton_antipo_M"/>
    <property type="match status" value="1"/>
</dbReference>
<protein>
    <submittedName>
        <fullName evidence="16">NADH:ubiquinone oxidoreductase subunit 5 (Chain L)/multisubunit Na+/H+ antiporter, MnhA subunit</fullName>
    </submittedName>
</protein>
<feature type="transmembrane region" description="Helical" evidence="11">
    <location>
        <begin position="201"/>
        <end position="219"/>
    </location>
</feature>
<feature type="domain" description="NADH-Ubiquinone oxidoreductase (complex I) chain 5 N-terminal" evidence="13">
    <location>
        <begin position="66"/>
        <end position="106"/>
    </location>
</feature>